<dbReference type="GO" id="GO:0051301">
    <property type="term" value="P:cell division"/>
    <property type="evidence" value="ECO:0007669"/>
    <property type="project" value="UniProtKB-KW"/>
</dbReference>
<dbReference type="InterPro" id="IPR001739">
    <property type="entry name" value="Methyl_CpG_DNA-bd"/>
</dbReference>
<dbReference type="InterPro" id="IPR051516">
    <property type="entry name" value="SETDB_methyltransferase"/>
</dbReference>
<dbReference type="SUPFAM" id="SSF54171">
    <property type="entry name" value="DNA-binding domain"/>
    <property type="match status" value="1"/>
</dbReference>
<feature type="domain" description="SET" evidence="20">
    <location>
        <begin position="412"/>
        <end position="634"/>
    </location>
</feature>
<evidence type="ECO:0000256" key="4">
    <source>
        <dbReference type="ARBA" id="ARBA00022473"/>
    </source>
</evidence>
<feature type="region of interest" description="Disordered" evidence="19">
    <location>
        <begin position="541"/>
        <end position="565"/>
    </location>
</feature>
<dbReference type="PANTHER" id="PTHR46024">
    <property type="entry name" value="HISTONE-LYSINE N-METHYLTRANSFERASE EGGLESS"/>
    <property type="match status" value="1"/>
</dbReference>
<sequence>MKTLHQLAVLFYFSCDVGVYILEKAKAFWRNVNVDHVFDMLLQYLMNLREVIKTKTASDKEYVQGMHLLQTCGISDTLNIKHYAIEEVVIGEEILTDSDLGCLQLTVKEEQLSARPDKDEQNTSSENIEELETLDCQPAVILNHKDPLTPLSPHQDLFDLVLLSPAPHHPENDLESMTEPHDCSPACIAVLPPHPDHFLGQNPLRAPLLCHFRRLCLNLSQIPLSSADDAAATHNTDSGEEGVIYKAPCGHLLGSFEEVSQYLQETQAFGVLQLWNFSFNPSVRPEQLPLTTSLSKRDLSRGIESVAVQLCNDVDSSQPAEFRYRRERWPHGCFLCAGELFSACCDCTDGCTDSLSCACLQLSQKAAGGLVEYYTHQRLLQPVLTGLYECSPWCGCDPHRCQNRVVQHGIRVRLQVFRKNEGGWGVRCRDDLDTGTFICTYAGVVLRTEQSTEESPARKCPRDEQVSDDEVEVVEEWTHPVVPPAGSSAVVTDTCSPSHIPVIQRPTDHTGLATDGGDEEAIKRVDQETFLAVGKVAPEMDEDKMETDEKPELEEKKASGLRTSRQENVQKFSYAKQSYYLDATKEGNIARFISHSSSPNLFVQNVFVDTHDPQFPMVAFFTSRYAGHPSAWHM</sequence>
<keyword evidence="9" id="KW-0479">Metal-binding</keyword>
<feature type="region of interest" description="Disordered" evidence="19">
    <location>
        <begin position="482"/>
        <end position="510"/>
    </location>
</feature>
<comment type="subcellular location">
    <subcellularLocation>
        <location evidence="2">Chromosome</location>
    </subcellularLocation>
    <subcellularLocation>
        <location evidence="1">Nucleus</location>
    </subcellularLocation>
</comment>
<dbReference type="Pfam" id="PF01429">
    <property type="entry name" value="MBD"/>
    <property type="match status" value="1"/>
</dbReference>
<keyword evidence="23" id="KW-1185">Reference proteome</keyword>
<dbReference type="Gene3D" id="2.170.270.10">
    <property type="entry name" value="SET domain"/>
    <property type="match status" value="2"/>
</dbReference>
<dbReference type="GO" id="GO:0005634">
    <property type="term" value="C:nucleus"/>
    <property type="evidence" value="ECO:0007669"/>
    <property type="project" value="UniProtKB-SubCell"/>
</dbReference>
<keyword evidence="10" id="KW-0498">Mitosis</keyword>
<evidence type="ECO:0000256" key="1">
    <source>
        <dbReference type="ARBA" id="ARBA00004123"/>
    </source>
</evidence>
<evidence type="ECO:0000256" key="13">
    <source>
        <dbReference type="ARBA" id="ARBA00023242"/>
    </source>
</evidence>
<comment type="catalytic activity">
    <reaction evidence="18">
        <text>N(6),N(6)-dimethyl-L-lysyl(9)-[histone H3] + S-adenosyl-L-methionine = N(6),N(6),N(6)-trimethyl-L-lysyl(9)-[histone H3] + S-adenosyl-L-homocysteine + H(+)</text>
        <dbReference type="Rhea" id="RHEA:60288"/>
        <dbReference type="Rhea" id="RHEA-COMP:15538"/>
        <dbReference type="Rhea" id="RHEA-COMP:15541"/>
        <dbReference type="ChEBI" id="CHEBI:15378"/>
        <dbReference type="ChEBI" id="CHEBI:57856"/>
        <dbReference type="ChEBI" id="CHEBI:59789"/>
        <dbReference type="ChEBI" id="CHEBI:61961"/>
        <dbReference type="ChEBI" id="CHEBI:61976"/>
        <dbReference type="EC" id="2.1.1.366"/>
    </reaction>
</comment>
<dbReference type="InterPro" id="IPR016177">
    <property type="entry name" value="DNA-bd_dom_sf"/>
</dbReference>
<evidence type="ECO:0000256" key="14">
    <source>
        <dbReference type="ARBA" id="ARBA00023306"/>
    </source>
</evidence>
<keyword evidence="12" id="KW-0156">Chromatin regulator</keyword>
<gene>
    <name evidence="22" type="ORF">ACEWY4_016248</name>
</gene>
<dbReference type="Proteomes" id="UP001591681">
    <property type="component" value="Unassembled WGS sequence"/>
</dbReference>
<feature type="compositionally biased region" description="Basic and acidic residues" evidence="19">
    <location>
        <begin position="547"/>
        <end position="558"/>
    </location>
</feature>
<dbReference type="PROSITE" id="PS50280">
    <property type="entry name" value="SET"/>
    <property type="match status" value="1"/>
</dbReference>
<proteinExistence type="predicted"/>
<evidence type="ECO:0000256" key="7">
    <source>
        <dbReference type="ARBA" id="ARBA00022679"/>
    </source>
</evidence>
<keyword evidence="5" id="KW-0489">Methyltransferase</keyword>
<comment type="caution">
    <text evidence="22">The sequence shown here is derived from an EMBL/GenBank/DDBJ whole genome shotgun (WGS) entry which is preliminary data.</text>
</comment>
<evidence type="ECO:0000256" key="19">
    <source>
        <dbReference type="SAM" id="MobiDB-lite"/>
    </source>
</evidence>
<dbReference type="GO" id="GO:0046872">
    <property type="term" value="F:metal ion binding"/>
    <property type="evidence" value="ECO:0007669"/>
    <property type="project" value="UniProtKB-KW"/>
</dbReference>
<dbReference type="SMART" id="SM00317">
    <property type="entry name" value="SET"/>
    <property type="match status" value="1"/>
</dbReference>
<evidence type="ECO:0000256" key="18">
    <source>
        <dbReference type="ARBA" id="ARBA00049087"/>
    </source>
</evidence>
<feature type="domain" description="Pre-SET" evidence="21">
    <location>
        <begin position="343"/>
        <end position="409"/>
    </location>
</feature>
<evidence type="ECO:0000313" key="23">
    <source>
        <dbReference type="Proteomes" id="UP001591681"/>
    </source>
</evidence>
<dbReference type="SUPFAM" id="SSF82199">
    <property type="entry name" value="SET domain"/>
    <property type="match status" value="1"/>
</dbReference>
<evidence type="ECO:0000256" key="3">
    <source>
        <dbReference type="ARBA" id="ARBA00022454"/>
    </source>
</evidence>
<protein>
    <recommendedName>
        <fullName evidence="16">Histone-lysine N-methyltransferase SETDB2</fullName>
        <ecNumber evidence="15">2.1.1.366</ecNumber>
    </recommendedName>
    <alternativeName>
        <fullName evidence="17">SET domain bifurcated 2</fullName>
    </alternativeName>
</protein>
<evidence type="ECO:0000259" key="21">
    <source>
        <dbReference type="PROSITE" id="PS50867"/>
    </source>
</evidence>
<keyword evidence="4" id="KW-0217">Developmental protein</keyword>
<keyword evidence="14" id="KW-0131">Cell cycle</keyword>
<organism evidence="22 23">
    <name type="scientific">Coilia grayii</name>
    <name type="common">Gray's grenadier anchovy</name>
    <dbReference type="NCBI Taxonomy" id="363190"/>
    <lineage>
        <taxon>Eukaryota</taxon>
        <taxon>Metazoa</taxon>
        <taxon>Chordata</taxon>
        <taxon>Craniata</taxon>
        <taxon>Vertebrata</taxon>
        <taxon>Euteleostomi</taxon>
        <taxon>Actinopterygii</taxon>
        <taxon>Neopterygii</taxon>
        <taxon>Teleostei</taxon>
        <taxon>Clupei</taxon>
        <taxon>Clupeiformes</taxon>
        <taxon>Clupeoidei</taxon>
        <taxon>Engraulidae</taxon>
        <taxon>Coilinae</taxon>
        <taxon>Coilia</taxon>
    </lineage>
</organism>
<dbReference type="SMART" id="SM00468">
    <property type="entry name" value="PreSET"/>
    <property type="match status" value="1"/>
</dbReference>
<keyword evidence="7" id="KW-0808">Transferase</keyword>
<evidence type="ECO:0000259" key="20">
    <source>
        <dbReference type="PROSITE" id="PS50280"/>
    </source>
</evidence>
<evidence type="ECO:0000256" key="6">
    <source>
        <dbReference type="ARBA" id="ARBA00022618"/>
    </source>
</evidence>
<evidence type="ECO:0000256" key="16">
    <source>
        <dbReference type="ARBA" id="ARBA00040299"/>
    </source>
</evidence>
<keyword evidence="11" id="KW-0862">Zinc</keyword>
<name>A0ABD1JM17_9TELE</name>
<keyword evidence="8" id="KW-0949">S-adenosyl-L-methionine</keyword>
<dbReference type="GO" id="GO:0140947">
    <property type="term" value="F:histone H3K9me2 methyltransferase activity"/>
    <property type="evidence" value="ECO:0007669"/>
    <property type="project" value="UniProtKB-EC"/>
</dbReference>
<evidence type="ECO:0000313" key="22">
    <source>
        <dbReference type="EMBL" id="KAL2087420.1"/>
    </source>
</evidence>
<evidence type="ECO:0000256" key="2">
    <source>
        <dbReference type="ARBA" id="ARBA00004286"/>
    </source>
</evidence>
<dbReference type="AlphaFoldDB" id="A0ABD1JM17"/>
<dbReference type="EC" id="2.1.1.366" evidence="15"/>
<evidence type="ECO:0000256" key="17">
    <source>
        <dbReference type="ARBA" id="ARBA00042995"/>
    </source>
</evidence>
<dbReference type="Pfam" id="PF00856">
    <property type="entry name" value="SET"/>
    <property type="match status" value="1"/>
</dbReference>
<dbReference type="InterPro" id="IPR007728">
    <property type="entry name" value="Pre-SET_dom"/>
</dbReference>
<dbReference type="GO" id="GO:0005694">
    <property type="term" value="C:chromosome"/>
    <property type="evidence" value="ECO:0007669"/>
    <property type="project" value="UniProtKB-SubCell"/>
</dbReference>
<evidence type="ECO:0000256" key="11">
    <source>
        <dbReference type="ARBA" id="ARBA00022833"/>
    </source>
</evidence>
<keyword evidence="6" id="KW-0132">Cell division</keyword>
<dbReference type="InterPro" id="IPR046341">
    <property type="entry name" value="SET_dom_sf"/>
</dbReference>
<evidence type="ECO:0000256" key="12">
    <source>
        <dbReference type="ARBA" id="ARBA00022853"/>
    </source>
</evidence>
<dbReference type="Pfam" id="PF05033">
    <property type="entry name" value="Pre-SET"/>
    <property type="match status" value="1"/>
</dbReference>
<evidence type="ECO:0000256" key="9">
    <source>
        <dbReference type="ARBA" id="ARBA00022723"/>
    </source>
</evidence>
<dbReference type="GO" id="GO:0032259">
    <property type="term" value="P:methylation"/>
    <property type="evidence" value="ECO:0007669"/>
    <property type="project" value="UniProtKB-KW"/>
</dbReference>
<keyword evidence="3" id="KW-0158">Chromosome</keyword>
<keyword evidence="13" id="KW-0539">Nucleus</keyword>
<dbReference type="PROSITE" id="PS50867">
    <property type="entry name" value="PRE_SET"/>
    <property type="match status" value="1"/>
</dbReference>
<dbReference type="EMBL" id="JBHFQA010000014">
    <property type="protein sequence ID" value="KAL2087420.1"/>
    <property type="molecule type" value="Genomic_DNA"/>
</dbReference>
<dbReference type="InterPro" id="IPR001214">
    <property type="entry name" value="SET_dom"/>
</dbReference>
<evidence type="ECO:0000256" key="5">
    <source>
        <dbReference type="ARBA" id="ARBA00022603"/>
    </source>
</evidence>
<evidence type="ECO:0000256" key="8">
    <source>
        <dbReference type="ARBA" id="ARBA00022691"/>
    </source>
</evidence>
<dbReference type="SMART" id="SM00391">
    <property type="entry name" value="MBD"/>
    <property type="match status" value="1"/>
</dbReference>
<evidence type="ECO:0000256" key="15">
    <source>
        <dbReference type="ARBA" id="ARBA00039052"/>
    </source>
</evidence>
<accession>A0ABD1JM17</accession>
<evidence type="ECO:0000256" key="10">
    <source>
        <dbReference type="ARBA" id="ARBA00022776"/>
    </source>
</evidence>
<dbReference type="PANTHER" id="PTHR46024:SF3">
    <property type="entry name" value="HISTONE-LYSINE N-METHYLTRANSFERASE SETDB2"/>
    <property type="match status" value="1"/>
</dbReference>
<reference evidence="22 23" key="1">
    <citation type="submission" date="2024-09" db="EMBL/GenBank/DDBJ databases">
        <title>A chromosome-level genome assembly of Gray's grenadier anchovy, Coilia grayii.</title>
        <authorList>
            <person name="Fu Z."/>
        </authorList>
    </citation>
    <scope>NUCLEOTIDE SEQUENCE [LARGE SCALE GENOMIC DNA]</scope>
    <source>
        <strain evidence="22">G4</strain>
        <tissue evidence="22">Muscle</tissue>
    </source>
</reference>